<dbReference type="RefSeq" id="WP_046521532.1">
    <property type="nucleotide sequence ID" value="NZ_LAVS01000098.1"/>
</dbReference>
<evidence type="ECO:0000313" key="1">
    <source>
        <dbReference type="EMBL" id="RRJ22757.1"/>
    </source>
</evidence>
<gene>
    <name evidence="1" type="ORF">EIK76_01330</name>
</gene>
<dbReference type="EMBL" id="RRCF01000001">
    <property type="protein sequence ID" value="RRJ22757.1"/>
    <property type="molecule type" value="Genomic_DNA"/>
</dbReference>
<reference evidence="1 2" key="1">
    <citation type="submission" date="2018-11" db="EMBL/GenBank/DDBJ databases">
        <title>Draft genome analysis of Rheinheimera mesophila isolated from an industrial waste site.</title>
        <authorList>
            <person name="Yu Q."/>
            <person name="Qi Y."/>
            <person name="Zhang H."/>
            <person name="Lu Y."/>
            <person name="Pu J."/>
        </authorList>
    </citation>
    <scope>NUCLEOTIDE SEQUENCE [LARGE SCALE GENOMIC DNA]</scope>
    <source>
        <strain evidence="1 2">IITR13</strain>
    </source>
</reference>
<sequence>MDINTVHSENEHKLKAPMELFTFLAAHASNDKEAAASIKSAIDNLEGCAKLNAITPEQAQRNASYLDKIKAILKPAKAVTQSAKPVYQNRLMGLPL</sequence>
<keyword evidence="2" id="KW-1185">Reference proteome</keyword>
<dbReference type="Proteomes" id="UP000276260">
    <property type="component" value="Unassembled WGS sequence"/>
</dbReference>
<protein>
    <submittedName>
        <fullName evidence="1">Uncharacterized protein</fullName>
    </submittedName>
</protein>
<dbReference type="AlphaFoldDB" id="A0A3P3QND7"/>
<proteinExistence type="predicted"/>
<name>A0A3P3QND7_9GAMM</name>
<comment type="caution">
    <text evidence="1">The sequence shown here is derived from an EMBL/GenBank/DDBJ whole genome shotgun (WGS) entry which is preliminary data.</text>
</comment>
<evidence type="ECO:0000313" key="2">
    <source>
        <dbReference type="Proteomes" id="UP000276260"/>
    </source>
</evidence>
<organism evidence="1 2">
    <name type="scientific">Rheinheimera mesophila</name>
    <dbReference type="NCBI Taxonomy" id="1547515"/>
    <lineage>
        <taxon>Bacteria</taxon>
        <taxon>Pseudomonadati</taxon>
        <taxon>Pseudomonadota</taxon>
        <taxon>Gammaproteobacteria</taxon>
        <taxon>Chromatiales</taxon>
        <taxon>Chromatiaceae</taxon>
        <taxon>Rheinheimera</taxon>
    </lineage>
</organism>
<accession>A0A3P3QND7</accession>